<protein>
    <recommendedName>
        <fullName evidence="2">Integrase catalytic domain-containing protein</fullName>
    </recommendedName>
</protein>
<dbReference type="PANTHER" id="PTHR46791:SF5">
    <property type="entry name" value="CLR5 DOMAIN-CONTAINING PROTEIN-RELATED"/>
    <property type="match status" value="1"/>
</dbReference>
<accession>A0A1W0X9K9</accession>
<evidence type="ECO:0000313" key="4">
    <source>
        <dbReference type="Proteomes" id="UP000192578"/>
    </source>
</evidence>
<proteinExistence type="predicted"/>
<organism evidence="3 4">
    <name type="scientific">Hypsibius exemplaris</name>
    <name type="common">Freshwater tardigrade</name>
    <dbReference type="NCBI Taxonomy" id="2072580"/>
    <lineage>
        <taxon>Eukaryota</taxon>
        <taxon>Metazoa</taxon>
        <taxon>Ecdysozoa</taxon>
        <taxon>Tardigrada</taxon>
        <taxon>Eutardigrada</taxon>
        <taxon>Parachela</taxon>
        <taxon>Hypsibioidea</taxon>
        <taxon>Hypsibiidae</taxon>
        <taxon>Hypsibius</taxon>
    </lineage>
</organism>
<dbReference type="Gene3D" id="3.30.420.10">
    <property type="entry name" value="Ribonuclease H-like superfamily/Ribonuclease H"/>
    <property type="match status" value="1"/>
</dbReference>
<name>A0A1W0X9K9_HYPEX</name>
<comment type="caution">
    <text evidence="3">The sequence shown here is derived from an EMBL/GenBank/DDBJ whole genome shotgun (WGS) entry which is preliminary data.</text>
</comment>
<evidence type="ECO:0000313" key="3">
    <source>
        <dbReference type="EMBL" id="OQV24217.1"/>
    </source>
</evidence>
<evidence type="ECO:0000256" key="1">
    <source>
        <dbReference type="SAM" id="MobiDB-lite"/>
    </source>
</evidence>
<dbReference type="InterPro" id="IPR001584">
    <property type="entry name" value="Integrase_cat-core"/>
</dbReference>
<feature type="region of interest" description="Disordered" evidence="1">
    <location>
        <begin position="563"/>
        <end position="612"/>
    </location>
</feature>
<dbReference type="AlphaFoldDB" id="A0A1W0X9K9"/>
<dbReference type="InterPro" id="IPR036397">
    <property type="entry name" value="RNaseH_sf"/>
</dbReference>
<dbReference type="PANTHER" id="PTHR46791">
    <property type="entry name" value="EXPRESSED PROTEIN"/>
    <property type="match status" value="1"/>
</dbReference>
<dbReference type="EMBL" id="MTYJ01000007">
    <property type="protein sequence ID" value="OQV24217.1"/>
    <property type="molecule type" value="Genomic_DNA"/>
</dbReference>
<dbReference type="GO" id="GO:0015074">
    <property type="term" value="P:DNA integration"/>
    <property type="evidence" value="ECO:0007669"/>
    <property type="project" value="InterPro"/>
</dbReference>
<dbReference type="PROSITE" id="PS50994">
    <property type="entry name" value="INTEGRASE"/>
    <property type="match status" value="1"/>
</dbReference>
<dbReference type="OrthoDB" id="2686689at2759"/>
<keyword evidence="4" id="KW-1185">Reference proteome</keyword>
<sequence>MAVFHTATSDGFLQYAHQVISRTDTVIRHRLHDEDALDAAFTETLNLHRLFYNLEGHISSPEFFELWETVNDHLGQLAEPYEETIPEDESPRFTFSSGSGFDINKRTLRFFKQKGYSNVAIASILGVSRQTIHNKIKQFQLVNELRFSDMSDGCLDAYVRGILEQNAGAGGRMIQGSLRSQGCRIQRSRIRLSLMRVDPLGTAQRFCAFVPRRTYSVKSSNALWHLDGNHKLILYGFVIHAAIDGYSRMVTFAIISTNNRSETVLNGFVIACQQHGIPSRVRVDRGGENVEVIRFMLENCGLNRGSVLVGPSVHNQRIERLWRDITRVVTKYYKILFGWMERQSYLDITDRRQLMVLHFVYQKRIQRGLDLFIASWNSHPVRTEQSRTPEQIFIEGALRNGICGFDGNVDGFYGVDGSEYPSEPDVESVELYSTVPSPTADTVTVCTDVEATAQNPAPAMAIPPPATTSALVILPQILELPPPPFPMDSEDVKFEAHASLSEPFLGSIEAPSPTVHPRVKPLPSASETNRTLKEGKTPPPLLSPGKEKPVAMNLDLHARKTTELYEAQAPDSHAAKQKQLGTKTEFIKKQPPGKQDVFDFDGGTKPRSSKWS</sequence>
<feature type="domain" description="Integrase catalytic" evidence="2">
    <location>
        <begin position="207"/>
        <end position="397"/>
    </location>
</feature>
<gene>
    <name evidence="3" type="ORF">BV898_01761</name>
</gene>
<dbReference type="Pfam" id="PF24764">
    <property type="entry name" value="rva_4"/>
    <property type="match status" value="1"/>
</dbReference>
<evidence type="ECO:0000259" key="2">
    <source>
        <dbReference type="PROSITE" id="PS50994"/>
    </source>
</evidence>
<dbReference type="Proteomes" id="UP000192578">
    <property type="component" value="Unassembled WGS sequence"/>
</dbReference>
<feature type="region of interest" description="Disordered" evidence="1">
    <location>
        <begin position="505"/>
        <end position="548"/>
    </location>
</feature>
<dbReference type="GO" id="GO:0003676">
    <property type="term" value="F:nucleic acid binding"/>
    <property type="evidence" value="ECO:0007669"/>
    <property type="project" value="InterPro"/>
</dbReference>
<dbReference type="SUPFAM" id="SSF53098">
    <property type="entry name" value="Ribonuclease H-like"/>
    <property type="match status" value="1"/>
</dbReference>
<reference evidence="4" key="1">
    <citation type="submission" date="2017-01" db="EMBL/GenBank/DDBJ databases">
        <title>Comparative genomics of anhydrobiosis in the tardigrade Hypsibius dujardini.</title>
        <authorList>
            <person name="Yoshida Y."/>
            <person name="Koutsovoulos G."/>
            <person name="Laetsch D."/>
            <person name="Stevens L."/>
            <person name="Kumar S."/>
            <person name="Horikawa D."/>
            <person name="Ishino K."/>
            <person name="Komine S."/>
            <person name="Tomita M."/>
            <person name="Blaxter M."/>
            <person name="Arakawa K."/>
        </authorList>
    </citation>
    <scope>NUCLEOTIDE SEQUENCE [LARGE SCALE GENOMIC DNA]</scope>
    <source>
        <strain evidence="4">Z151</strain>
    </source>
</reference>
<dbReference type="InterPro" id="IPR058913">
    <property type="entry name" value="Integrase_dom_put"/>
</dbReference>
<dbReference type="InterPro" id="IPR012337">
    <property type="entry name" value="RNaseH-like_sf"/>
</dbReference>